<feature type="region of interest" description="Disordered" evidence="5">
    <location>
        <begin position="347"/>
        <end position="467"/>
    </location>
</feature>
<dbReference type="InterPro" id="IPR019775">
    <property type="entry name" value="WD40_repeat_CS"/>
</dbReference>
<evidence type="ECO:0000256" key="3">
    <source>
        <dbReference type="ARBA" id="ARBA00022737"/>
    </source>
</evidence>
<dbReference type="InterPro" id="IPR001680">
    <property type="entry name" value="WD40_rpt"/>
</dbReference>
<keyword evidence="3" id="KW-0677">Repeat</keyword>
<evidence type="ECO:0000313" key="8">
    <source>
        <dbReference type="Proteomes" id="UP000800041"/>
    </source>
</evidence>
<feature type="domain" description="Myb-like" evidence="6">
    <location>
        <begin position="480"/>
        <end position="523"/>
    </location>
</feature>
<evidence type="ECO:0000313" key="7">
    <source>
        <dbReference type="EMBL" id="KAF1990582.1"/>
    </source>
</evidence>
<reference evidence="7" key="1">
    <citation type="journal article" date="2020" name="Stud. Mycol.">
        <title>101 Dothideomycetes genomes: a test case for predicting lifestyles and emergence of pathogens.</title>
        <authorList>
            <person name="Haridas S."/>
            <person name="Albert R."/>
            <person name="Binder M."/>
            <person name="Bloem J."/>
            <person name="Labutti K."/>
            <person name="Salamov A."/>
            <person name="Andreopoulos B."/>
            <person name="Baker S."/>
            <person name="Barry K."/>
            <person name="Bills G."/>
            <person name="Bluhm B."/>
            <person name="Cannon C."/>
            <person name="Castanera R."/>
            <person name="Culley D."/>
            <person name="Daum C."/>
            <person name="Ezra D."/>
            <person name="Gonzalez J."/>
            <person name="Henrissat B."/>
            <person name="Kuo A."/>
            <person name="Liang C."/>
            <person name="Lipzen A."/>
            <person name="Lutzoni F."/>
            <person name="Magnuson J."/>
            <person name="Mondo S."/>
            <person name="Nolan M."/>
            <person name="Ohm R."/>
            <person name="Pangilinan J."/>
            <person name="Park H.-J."/>
            <person name="Ramirez L."/>
            <person name="Alfaro M."/>
            <person name="Sun H."/>
            <person name="Tritt A."/>
            <person name="Yoshinaga Y."/>
            <person name="Zwiers L.-H."/>
            <person name="Turgeon B."/>
            <person name="Goodwin S."/>
            <person name="Spatafora J."/>
            <person name="Crous P."/>
            <person name="Grigoriev I."/>
        </authorList>
    </citation>
    <scope>NUCLEOTIDE SEQUENCE</scope>
    <source>
        <strain evidence="7">CBS 113979</strain>
    </source>
</reference>
<dbReference type="GO" id="GO:0031932">
    <property type="term" value="C:TORC2 complex"/>
    <property type="evidence" value="ECO:0007669"/>
    <property type="project" value="InterPro"/>
</dbReference>
<dbReference type="SUPFAM" id="SSF50978">
    <property type="entry name" value="WD40 repeat-like"/>
    <property type="match status" value="1"/>
</dbReference>
<feature type="compositionally biased region" description="Low complexity" evidence="5">
    <location>
        <begin position="81"/>
        <end position="95"/>
    </location>
</feature>
<feature type="compositionally biased region" description="Polar residues" evidence="5">
    <location>
        <begin position="427"/>
        <end position="441"/>
    </location>
</feature>
<accession>A0A6G1HC10</accession>
<dbReference type="InterPro" id="IPR001005">
    <property type="entry name" value="SANT/Myb"/>
</dbReference>
<evidence type="ECO:0000259" key="6">
    <source>
        <dbReference type="PROSITE" id="PS50090"/>
    </source>
</evidence>
<feature type="compositionally biased region" description="Basic and acidic residues" evidence="5">
    <location>
        <begin position="638"/>
        <end position="659"/>
    </location>
</feature>
<dbReference type="SMART" id="SM00320">
    <property type="entry name" value="WD40"/>
    <property type="match status" value="5"/>
</dbReference>
<feature type="compositionally biased region" description="Polar residues" evidence="5">
    <location>
        <begin position="367"/>
        <end position="404"/>
    </location>
</feature>
<dbReference type="Pfam" id="PF00400">
    <property type="entry name" value="WD40"/>
    <property type="match status" value="1"/>
</dbReference>
<dbReference type="Proteomes" id="UP000800041">
    <property type="component" value="Unassembled WGS sequence"/>
</dbReference>
<dbReference type="PROSITE" id="PS50082">
    <property type="entry name" value="WD_REPEATS_2"/>
    <property type="match status" value="1"/>
</dbReference>
<dbReference type="PANTHER" id="PTHR19842">
    <property type="entry name" value="G BETA-LIKE PROTEIN GBL"/>
    <property type="match status" value="1"/>
</dbReference>
<feature type="region of interest" description="Disordered" evidence="5">
    <location>
        <begin position="620"/>
        <end position="659"/>
    </location>
</feature>
<dbReference type="GO" id="GO:0031931">
    <property type="term" value="C:TORC1 complex"/>
    <property type="evidence" value="ECO:0007669"/>
    <property type="project" value="InterPro"/>
</dbReference>
<dbReference type="GO" id="GO:0032956">
    <property type="term" value="P:regulation of actin cytoskeleton organization"/>
    <property type="evidence" value="ECO:0007669"/>
    <property type="project" value="TreeGrafter"/>
</dbReference>
<feature type="compositionally biased region" description="Basic and acidic residues" evidence="5">
    <location>
        <begin position="180"/>
        <end position="191"/>
    </location>
</feature>
<keyword evidence="8" id="KW-1185">Reference proteome</keyword>
<dbReference type="InterPro" id="IPR037588">
    <property type="entry name" value="MLST8"/>
</dbReference>
<feature type="compositionally biased region" description="Low complexity" evidence="5">
    <location>
        <begin position="442"/>
        <end position="452"/>
    </location>
</feature>
<dbReference type="PROSITE" id="PS00678">
    <property type="entry name" value="WD_REPEATS_1"/>
    <property type="match status" value="2"/>
</dbReference>
<dbReference type="InterPro" id="IPR015943">
    <property type="entry name" value="WD40/YVTN_repeat-like_dom_sf"/>
</dbReference>
<feature type="region of interest" description="Disordered" evidence="5">
    <location>
        <begin position="158"/>
        <end position="200"/>
    </location>
</feature>
<dbReference type="OrthoDB" id="10248252at2759"/>
<dbReference type="Gene3D" id="1.10.10.60">
    <property type="entry name" value="Homeodomain-like"/>
    <property type="match status" value="1"/>
</dbReference>
<sequence>MAPGQTARNTIDLTVDSDAEDGATPETGANILAIFKRSEHKPSATGNGTGRNNSVKRELPVLPVLAPRPMTGSTASHHRTPNSLPSASNPSNRNNIGSSAPRDPPNRAHEMNKSQKRRRDGTHVPNPALHSIQRAASKGTHNPTPALNSIQRAVSKGTNIPTEANGHSRRWKMTNGTNGKSKEMKSSEAKGTETTAKSEVSRQFSMGLKRSANEAQAKDGRTSFTSLFSRASDEDEDELTIDDRLARAIPATRPSSAKEQGPPTKRKRMNVYTAGRTVSPDPTGGPSPAEKAKILERVRNLVPPGSRPQPDMRESILEAACKLVPPGYVKQSMEESILAEVNKLFPSSVPRPRPQALPHPEAMRGNGQHQRPMSRNGISKSFTAAIQTSKSSSPLSEVFTPTSEYSHDRIGSSKQPGPHGSVASRGHISQSAAVTNIPETASSSSSSTTTTSVPTRGRTIPVGLGPELVPRPHSVPFQTFTPEDDQLMVWLHCVHGLPWLEIAPQYFPGRSAGTLNTRWRNKLKRTAKTILPEGFDCQMDLPEPLPQNTHATTKAKIANPGTRSFNVLKSDTDFVGGDSDASGSGRQSRNLRERQAVNYKLSLRPQDEFDDENGVDRVEAGAGAQDRPPFMHTARSTKPIEEPRSRRYVRKDRSPSRTKPYLDYKERELLVQGFEDGMWQPGDIPTNKAIHVDFDEAETKALRRVFRTVRTRYSATVNVDSDEFTQAQDMDIVWRALNEQDLQGRSQQSIESAILDDRYGKANDIPGRIALTKPRRKRHVVDNVTVSSVLRSRELGRSQAAGSIPANLQNRVFDTLGPSLSFTGMSNDVGCVAWAPDGVTFAAGAACHVDRDSMQYNRSNNLLLGCANGYDDRLVELPNHWLPRVRVDSGVNATHSMYASQDHRLFTTVSMVDFAPDGTNLYSSSYDSTVRVWDLAATSDTKAPSVAIPHEGRVDLLAVNQRTGLVGTGCQSLQNPIRIFKRRSDDLGLDEVHSFYSSRAQARTDINVTPSTLRWGTISSHLLLAGFSSNSEEAGSYGDLCLWDTHTGTPLSVLPYALNVFDCSWSPTRNTFAVACTAYSTNVNRGTRSVINYYDLHEAGSRSKLQLKCPAIDINDVVHCAWDPNLIAVGCTDGKTYIWDIRMPDNILHVLQHGEPLMELGNPAWREKLDTGIRFCSWGESRSRLFTGSSDGVLKSWDVYRAPEDILVQDIVTLNSGIFSGSFSHDFSKLLLGEINGSINVLEVGNADIDVKDAKKLRLQPAENSYENAKSDSEVVDPEGGITAARVLLDSKQMELRPMGALPIRQAVQGPNYRGPFDEAIDSRIKREEALAMQRRMEPEIQQCQIQACRRSNVLAPEEIGNSGRSKDRIPFDLRKNKFDSTEGDLHSNIIVPGRVKCAQCLASALPRVGEDPSNILCEACSFACFRCGALCQVYPKARGILCSSLSCGMEWQASVLGYELVGKQYRPDQTLSTEDRIPGVDRGVCFECNGELEICRQGAGRKSLECRACGLIVVSDVAKEVSVVKGEKFSRKDWRDEIAFE</sequence>
<dbReference type="PROSITE" id="PS50090">
    <property type="entry name" value="MYB_LIKE"/>
    <property type="match status" value="1"/>
</dbReference>
<feature type="compositionally biased region" description="Polar residues" evidence="5">
    <location>
        <begin position="1"/>
        <end position="12"/>
    </location>
</feature>
<proteinExistence type="inferred from homology"/>
<dbReference type="GO" id="GO:0031929">
    <property type="term" value="P:TOR signaling"/>
    <property type="evidence" value="ECO:0007669"/>
    <property type="project" value="InterPro"/>
</dbReference>
<comment type="similarity">
    <text evidence="1">Belongs to the WD repeat LST8 family.</text>
</comment>
<dbReference type="SUPFAM" id="SSF46689">
    <property type="entry name" value="Homeodomain-like"/>
    <property type="match status" value="1"/>
</dbReference>
<evidence type="ECO:0000256" key="2">
    <source>
        <dbReference type="ARBA" id="ARBA00022574"/>
    </source>
</evidence>
<feature type="compositionally biased region" description="Basic and acidic residues" evidence="5">
    <location>
        <begin position="104"/>
        <end position="113"/>
    </location>
</feature>
<name>A0A6G1HC10_9PEZI</name>
<dbReference type="PANTHER" id="PTHR19842:SF2">
    <property type="entry name" value="WD REPEAT PROTEIN (AFU_ORTHOLOGUE AFUA_5G04300)"/>
    <property type="match status" value="1"/>
</dbReference>
<feature type="region of interest" description="Disordered" evidence="5">
    <location>
        <begin position="245"/>
        <end position="270"/>
    </location>
</feature>
<evidence type="ECO:0000256" key="4">
    <source>
        <dbReference type="PROSITE-ProRule" id="PRU00221"/>
    </source>
</evidence>
<feature type="repeat" description="WD" evidence="4">
    <location>
        <begin position="909"/>
        <end position="943"/>
    </location>
</feature>
<feature type="region of interest" description="Disordered" evidence="5">
    <location>
        <begin position="569"/>
        <end position="593"/>
    </location>
</feature>
<dbReference type="Gene3D" id="2.130.10.10">
    <property type="entry name" value="YVTN repeat-like/Quinoprotein amine dehydrogenase"/>
    <property type="match status" value="1"/>
</dbReference>
<dbReference type="EMBL" id="ML977141">
    <property type="protein sequence ID" value="KAF1990582.1"/>
    <property type="molecule type" value="Genomic_DNA"/>
</dbReference>
<dbReference type="InterPro" id="IPR036322">
    <property type="entry name" value="WD40_repeat_dom_sf"/>
</dbReference>
<dbReference type="PROSITE" id="PS50294">
    <property type="entry name" value="WD_REPEATS_REGION"/>
    <property type="match status" value="1"/>
</dbReference>
<protein>
    <recommendedName>
        <fullName evidence="6">Myb-like domain-containing protein</fullName>
    </recommendedName>
</protein>
<evidence type="ECO:0000256" key="1">
    <source>
        <dbReference type="ARBA" id="ARBA00009890"/>
    </source>
</evidence>
<keyword evidence="2 4" id="KW-0853">WD repeat</keyword>
<evidence type="ECO:0000256" key="5">
    <source>
        <dbReference type="SAM" id="MobiDB-lite"/>
    </source>
</evidence>
<gene>
    <name evidence="7" type="ORF">K402DRAFT_389510</name>
</gene>
<feature type="region of interest" description="Disordered" evidence="5">
    <location>
        <begin position="1"/>
        <end position="126"/>
    </location>
</feature>
<feature type="compositionally biased region" description="Polar residues" evidence="5">
    <location>
        <begin position="44"/>
        <end position="53"/>
    </location>
</feature>
<dbReference type="InterPro" id="IPR009057">
    <property type="entry name" value="Homeodomain-like_sf"/>
</dbReference>
<organism evidence="7 8">
    <name type="scientific">Aulographum hederae CBS 113979</name>
    <dbReference type="NCBI Taxonomy" id="1176131"/>
    <lineage>
        <taxon>Eukaryota</taxon>
        <taxon>Fungi</taxon>
        <taxon>Dikarya</taxon>
        <taxon>Ascomycota</taxon>
        <taxon>Pezizomycotina</taxon>
        <taxon>Dothideomycetes</taxon>
        <taxon>Pleosporomycetidae</taxon>
        <taxon>Aulographales</taxon>
        <taxon>Aulographaceae</taxon>
    </lineage>
</organism>